<dbReference type="CDD" id="cd03215">
    <property type="entry name" value="ABC_Carb_Monos_II"/>
    <property type="match status" value="1"/>
</dbReference>
<dbReference type="SUPFAM" id="SSF52540">
    <property type="entry name" value="P-loop containing nucleoside triphosphate hydrolases"/>
    <property type="match status" value="2"/>
</dbReference>
<keyword evidence="10" id="KW-0472">Membrane</keyword>
<comment type="similarity">
    <text evidence="2">Belongs to the ABC transporter superfamily.</text>
</comment>
<dbReference type="GO" id="GO:0016887">
    <property type="term" value="F:ATP hydrolysis activity"/>
    <property type="evidence" value="ECO:0007669"/>
    <property type="project" value="InterPro"/>
</dbReference>
<gene>
    <name evidence="12" type="ORF">GGQ73_004485</name>
</gene>
<keyword evidence="6" id="KW-0677">Repeat</keyword>
<reference evidence="12 13" key="1">
    <citation type="submission" date="2020-08" db="EMBL/GenBank/DDBJ databases">
        <title>Genomic Encyclopedia of Type Strains, Phase IV (KMG-IV): sequencing the most valuable type-strain genomes for metagenomic binning, comparative biology and taxonomic classification.</title>
        <authorList>
            <person name="Goeker M."/>
        </authorList>
    </citation>
    <scope>NUCLEOTIDE SEQUENCE [LARGE SCALE GENOMIC DNA]</scope>
    <source>
        <strain evidence="12 13">DSM 26438</strain>
    </source>
</reference>
<feature type="domain" description="ABC transporter" evidence="11">
    <location>
        <begin position="16"/>
        <end position="253"/>
    </location>
</feature>
<dbReference type="SMART" id="SM00382">
    <property type="entry name" value="AAA"/>
    <property type="match status" value="2"/>
</dbReference>
<evidence type="ECO:0000256" key="8">
    <source>
        <dbReference type="ARBA" id="ARBA00022840"/>
    </source>
</evidence>
<dbReference type="EMBL" id="JACIDV010000019">
    <property type="protein sequence ID" value="MBB3948498.1"/>
    <property type="molecule type" value="Genomic_DNA"/>
</dbReference>
<evidence type="ECO:0000256" key="2">
    <source>
        <dbReference type="ARBA" id="ARBA00005417"/>
    </source>
</evidence>
<keyword evidence="5 12" id="KW-0762">Sugar transport</keyword>
<dbReference type="GO" id="GO:0005886">
    <property type="term" value="C:plasma membrane"/>
    <property type="evidence" value="ECO:0007669"/>
    <property type="project" value="UniProtKB-SubCell"/>
</dbReference>
<evidence type="ECO:0000256" key="9">
    <source>
        <dbReference type="ARBA" id="ARBA00022967"/>
    </source>
</evidence>
<dbReference type="InterPro" id="IPR003439">
    <property type="entry name" value="ABC_transporter-like_ATP-bd"/>
</dbReference>
<dbReference type="PANTHER" id="PTHR43790">
    <property type="entry name" value="CARBOHYDRATE TRANSPORT ATP-BINDING PROTEIN MG119-RELATED"/>
    <property type="match status" value="1"/>
</dbReference>
<keyword evidence="8" id="KW-0067">ATP-binding</keyword>
<dbReference type="InterPro" id="IPR050107">
    <property type="entry name" value="ABC_carbohydrate_import_ATPase"/>
</dbReference>
<dbReference type="AlphaFoldDB" id="A0A7W6G3S3"/>
<dbReference type="PANTHER" id="PTHR43790:SF3">
    <property type="entry name" value="D-ALLOSE IMPORT ATP-BINDING PROTEIN ALSA-RELATED"/>
    <property type="match status" value="1"/>
</dbReference>
<accession>A0A7W6G3S3</accession>
<evidence type="ECO:0000256" key="5">
    <source>
        <dbReference type="ARBA" id="ARBA00022597"/>
    </source>
</evidence>
<dbReference type="InterPro" id="IPR003593">
    <property type="entry name" value="AAA+_ATPase"/>
</dbReference>
<evidence type="ECO:0000313" key="12">
    <source>
        <dbReference type="EMBL" id="MBB3948498.1"/>
    </source>
</evidence>
<proteinExistence type="inferred from homology"/>
<keyword evidence="4" id="KW-1003">Cell membrane</keyword>
<evidence type="ECO:0000259" key="11">
    <source>
        <dbReference type="PROSITE" id="PS50893"/>
    </source>
</evidence>
<comment type="subcellular location">
    <subcellularLocation>
        <location evidence="1">Cell membrane</location>
        <topology evidence="1">Peripheral membrane protein</topology>
    </subcellularLocation>
</comment>
<comment type="caution">
    <text evidence="12">The sequence shown here is derived from an EMBL/GenBank/DDBJ whole genome shotgun (WGS) entry which is preliminary data.</text>
</comment>
<dbReference type="FunFam" id="3.40.50.300:FF:000127">
    <property type="entry name" value="Ribose import ATP-binding protein RbsA"/>
    <property type="match status" value="1"/>
</dbReference>
<protein>
    <submittedName>
        <fullName evidence="12">ABC-type sugar transport system ATPase subunit</fullName>
    </submittedName>
</protein>
<dbReference type="Gene3D" id="3.40.50.300">
    <property type="entry name" value="P-loop containing nucleotide triphosphate hydrolases"/>
    <property type="match status" value="2"/>
</dbReference>
<evidence type="ECO:0000256" key="3">
    <source>
        <dbReference type="ARBA" id="ARBA00022448"/>
    </source>
</evidence>
<keyword evidence="13" id="KW-1185">Reference proteome</keyword>
<evidence type="ECO:0000256" key="1">
    <source>
        <dbReference type="ARBA" id="ARBA00004202"/>
    </source>
</evidence>
<dbReference type="GO" id="GO:0005524">
    <property type="term" value="F:ATP binding"/>
    <property type="evidence" value="ECO:0007669"/>
    <property type="project" value="UniProtKB-KW"/>
</dbReference>
<evidence type="ECO:0000313" key="13">
    <source>
        <dbReference type="Proteomes" id="UP000565286"/>
    </source>
</evidence>
<dbReference type="PROSITE" id="PS50893">
    <property type="entry name" value="ABC_TRANSPORTER_2"/>
    <property type="match status" value="2"/>
</dbReference>
<dbReference type="InterPro" id="IPR027417">
    <property type="entry name" value="P-loop_NTPase"/>
</dbReference>
<dbReference type="InterPro" id="IPR017871">
    <property type="entry name" value="ABC_transporter-like_CS"/>
</dbReference>
<dbReference type="Pfam" id="PF00005">
    <property type="entry name" value="ABC_tran"/>
    <property type="match status" value="2"/>
</dbReference>
<keyword evidence="9" id="KW-1278">Translocase</keyword>
<sequence length="509" mass="55213">MSDDVGERNNADTPVLAMRDIEKSFGPVKVLKGVDFEIRAGEVHALMGENGAGKSTMIRILSGTHQPDNGEVLLEGNAARFAHPRSAQSAGIAVVHQELLLFPDMTVAENIFLGHAPRTSIGTIDRGTMREEARKLLVRLNCPDLDVDGMVGQLSVANRQRVEIARALSRNARVLTMDEPTAALAEADVVRLLDVVRMLRRDGVGIVYVSHRMNEIFQISDRVTVLRDGKTISTKPIADVTEASLVSMMVGREITHLFPKQDVEMGATVLEIANLSCTGRIENVSFSVRAGEIFGIAGLVGSGRTELAETIFGVTPSSSGTIRLNGEPVKISRIRDAIDLGIAYVPEDRGQHGLVRQQSIRDNVVMPILNRIAKGWMVDRSRELKLAQTAIERFAVRARGPMQIVGELSGGNQQKVVIAKWLATKPRVLILDEPTRGVDVGAKSEIHKLMVELAREGIAIVMISSELPEVLGMSDRVLVMNSGKVAAIIDREHATAETVGSAMMQGRAA</sequence>
<evidence type="ECO:0000256" key="6">
    <source>
        <dbReference type="ARBA" id="ARBA00022737"/>
    </source>
</evidence>
<evidence type="ECO:0000256" key="7">
    <source>
        <dbReference type="ARBA" id="ARBA00022741"/>
    </source>
</evidence>
<dbReference type="PROSITE" id="PS00211">
    <property type="entry name" value="ABC_TRANSPORTER_1"/>
    <property type="match status" value="1"/>
</dbReference>
<dbReference type="CDD" id="cd03216">
    <property type="entry name" value="ABC_Carb_Monos_I"/>
    <property type="match status" value="1"/>
</dbReference>
<organism evidence="12 13">
    <name type="scientific">Rhizobium skierniewicense</name>
    <dbReference type="NCBI Taxonomy" id="984260"/>
    <lineage>
        <taxon>Bacteria</taxon>
        <taxon>Pseudomonadati</taxon>
        <taxon>Pseudomonadota</taxon>
        <taxon>Alphaproteobacteria</taxon>
        <taxon>Hyphomicrobiales</taxon>
        <taxon>Rhizobiaceae</taxon>
        <taxon>Rhizobium/Agrobacterium group</taxon>
        <taxon>Rhizobium</taxon>
    </lineage>
</organism>
<feature type="domain" description="ABC transporter" evidence="11">
    <location>
        <begin position="258"/>
        <end position="507"/>
    </location>
</feature>
<keyword evidence="7" id="KW-0547">Nucleotide-binding</keyword>
<dbReference type="Proteomes" id="UP000565286">
    <property type="component" value="Unassembled WGS sequence"/>
</dbReference>
<evidence type="ECO:0000256" key="4">
    <source>
        <dbReference type="ARBA" id="ARBA00022475"/>
    </source>
</evidence>
<evidence type="ECO:0000256" key="10">
    <source>
        <dbReference type="ARBA" id="ARBA00023136"/>
    </source>
</evidence>
<name>A0A7W6G3S3_9HYPH</name>
<keyword evidence="3" id="KW-0813">Transport</keyword>